<feature type="non-terminal residue" evidence="1">
    <location>
        <position position="99"/>
    </location>
</feature>
<dbReference type="AlphaFoldDB" id="A0AAV5SFQ9"/>
<proteinExistence type="predicted"/>
<name>A0AAV5SFQ9_9BILA</name>
<organism evidence="1 2">
    <name type="scientific">Pristionchus entomophagus</name>
    <dbReference type="NCBI Taxonomy" id="358040"/>
    <lineage>
        <taxon>Eukaryota</taxon>
        <taxon>Metazoa</taxon>
        <taxon>Ecdysozoa</taxon>
        <taxon>Nematoda</taxon>
        <taxon>Chromadorea</taxon>
        <taxon>Rhabditida</taxon>
        <taxon>Rhabditina</taxon>
        <taxon>Diplogasteromorpha</taxon>
        <taxon>Diplogasteroidea</taxon>
        <taxon>Neodiplogasteridae</taxon>
        <taxon>Pristionchus</taxon>
    </lineage>
</organism>
<keyword evidence="2" id="KW-1185">Reference proteome</keyword>
<accession>A0AAV5SFQ9</accession>
<gene>
    <name evidence="1" type="ORF">PENTCL1PPCAC_1054</name>
</gene>
<sequence length="99" mass="10301">IYLGSGGCGNLLHDVGRSADKRCTGVGDDLPSLGVGVGAERDGSELELVVRSGGEGLVSNHSTAVRRVDSSISVDSTSDVLLSSLVLEPHCEEGRRDFF</sequence>
<dbReference type="EMBL" id="BTSX01000001">
    <property type="protein sequence ID" value="GMS78879.1"/>
    <property type="molecule type" value="Genomic_DNA"/>
</dbReference>
<evidence type="ECO:0000313" key="2">
    <source>
        <dbReference type="Proteomes" id="UP001432027"/>
    </source>
</evidence>
<reference evidence="1" key="1">
    <citation type="submission" date="2023-10" db="EMBL/GenBank/DDBJ databases">
        <title>Genome assembly of Pristionchus species.</title>
        <authorList>
            <person name="Yoshida K."/>
            <person name="Sommer R.J."/>
        </authorList>
    </citation>
    <scope>NUCLEOTIDE SEQUENCE</scope>
    <source>
        <strain evidence="1">RS0144</strain>
    </source>
</reference>
<protein>
    <submittedName>
        <fullName evidence="1">Uncharacterized protein</fullName>
    </submittedName>
</protein>
<dbReference type="Proteomes" id="UP001432027">
    <property type="component" value="Unassembled WGS sequence"/>
</dbReference>
<evidence type="ECO:0000313" key="1">
    <source>
        <dbReference type="EMBL" id="GMS78879.1"/>
    </source>
</evidence>
<comment type="caution">
    <text evidence="1">The sequence shown here is derived from an EMBL/GenBank/DDBJ whole genome shotgun (WGS) entry which is preliminary data.</text>
</comment>
<feature type="non-terminal residue" evidence="1">
    <location>
        <position position="1"/>
    </location>
</feature>